<protein>
    <submittedName>
        <fullName evidence="4">Lipase</fullName>
    </submittedName>
</protein>
<dbReference type="Pfam" id="PF20434">
    <property type="entry name" value="BD-FAE"/>
    <property type="match status" value="1"/>
</dbReference>
<name>A0A679IHG0_9ENTE</name>
<evidence type="ECO:0000313" key="5">
    <source>
        <dbReference type="Proteomes" id="UP000502998"/>
    </source>
</evidence>
<evidence type="ECO:0000313" key="4">
    <source>
        <dbReference type="EMBL" id="BCA84675.1"/>
    </source>
</evidence>
<feature type="transmembrane region" description="Helical" evidence="2">
    <location>
        <begin position="7"/>
        <end position="26"/>
    </location>
</feature>
<dbReference type="PANTHER" id="PTHR48081">
    <property type="entry name" value="AB HYDROLASE SUPERFAMILY PROTEIN C4A8.06C"/>
    <property type="match status" value="1"/>
</dbReference>
<accession>A0A679IHG0</accession>
<dbReference type="KEGG" id="esg:EsVE80_01980"/>
<gene>
    <name evidence="4" type="ORF">EsVE80_01980</name>
</gene>
<dbReference type="EMBL" id="AP022822">
    <property type="protein sequence ID" value="BCA84675.1"/>
    <property type="molecule type" value="Genomic_DNA"/>
</dbReference>
<dbReference type="InterPro" id="IPR049492">
    <property type="entry name" value="BD-FAE-like_dom"/>
</dbReference>
<evidence type="ECO:0000259" key="3">
    <source>
        <dbReference type="Pfam" id="PF20434"/>
    </source>
</evidence>
<dbReference type="AlphaFoldDB" id="A0A679IHG0"/>
<dbReference type="InterPro" id="IPR029058">
    <property type="entry name" value="AB_hydrolase_fold"/>
</dbReference>
<reference evidence="4 5" key="1">
    <citation type="submission" date="2020-02" db="EMBL/GenBank/DDBJ databases">
        <title>Characterization of vanA genotype vancomycin-resistant Enterococcus saigonensis VE80.</title>
        <authorList>
            <person name="Harada T."/>
            <person name="Motooka D."/>
            <person name="Nakamura S."/>
            <person name="Yamamoto Y."/>
            <person name="Kawahara R."/>
            <person name="Kawatsu K."/>
        </authorList>
    </citation>
    <scope>NUCLEOTIDE SEQUENCE [LARGE SCALE GENOMIC DNA]</scope>
    <source>
        <strain evidence="4 5">VE80</strain>
    </source>
</reference>
<evidence type="ECO:0000256" key="1">
    <source>
        <dbReference type="ARBA" id="ARBA00022801"/>
    </source>
</evidence>
<proteinExistence type="predicted"/>
<dbReference type="PANTHER" id="PTHR48081:SF6">
    <property type="entry name" value="PEPTIDASE S9 PROLYL OLIGOPEPTIDASE CATALYTIC DOMAIN-CONTAINING PROTEIN"/>
    <property type="match status" value="1"/>
</dbReference>
<evidence type="ECO:0000256" key="2">
    <source>
        <dbReference type="SAM" id="Phobius"/>
    </source>
</evidence>
<dbReference type="GO" id="GO:0016787">
    <property type="term" value="F:hydrolase activity"/>
    <property type="evidence" value="ECO:0007669"/>
    <property type="project" value="UniProtKB-KW"/>
</dbReference>
<dbReference type="Gene3D" id="3.40.50.1820">
    <property type="entry name" value="alpha/beta hydrolase"/>
    <property type="match status" value="1"/>
</dbReference>
<keyword evidence="2" id="KW-1133">Transmembrane helix</keyword>
<keyword evidence="2" id="KW-0812">Transmembrane</keyword>
<keyword evidence="2" id="KW-0472">Membrane</keyword>
<dbReference type="RefSeq" id="WP_173102064.1">
    <property type="nucleotide sequence ID" value="NZ_AP022822.1"/>
</dbReference>
<feature type="domain" description="BD-FAE-like" evidence="3">
    <location>
        <begin position="78"/>
        <end position="273"/>
    </location>
</feature>
<dbReference type="Proteomes" id="UP000502998">
    <property type="component" value="Chromosome"/>
</dbReference>
<sequence length="335" mass="37701">MKRLKKVLLFILSGIIIFILLLLIAFNISPRPGAMVIGHLFNAPVEMTDKTAFKEDARKITVNKDLNYSSKFQKHTYDLYRPKNTTKKVPVMIWVHGGGYVGGDKLGVKEFATKIAANSQVAVIAMNYQEAPASKYPNQVTQVAELITTLQKEKPKNLDLQQLFFGGDSAGAQIALQYVALQTNKKYAHQMDFARQLEPKTIKGVLSYCGPVNLIQMKAQHSDSAFMKFFVHTVAWSLIGSKNWQDSAELKQASIVHAVTPDFPPTYITDGNTASFDIQGKALQNRLQKMNIPVTGLFFATSKKINHEYQFDYTTKEAQLCYQQTLTFLNQYLTK</sequence>
<organism evidence="4 5">
    <name type="scientific">Enterococcus saigonensis</name>
    <dbReference type="NCBI Taxonomy" id="1805431"/>
    <lineage>
        <taxon>Bacteria</taxon>
        <taxon>Bacillati</taxon>
        <taxon>Bacillota</taxon>
        <taxon>Bacilli</taxon>
        <taxon>Lactobacillales</taxon>
        <taxon>Enterococcaceae</taxon>
        <taxon>Enterococcus</taxon>
    </lineage>
</organism>
<keyword evidence="5" id="KW-1185">Reference proteome</keyword>
<keyword evidence="1" id="KW-0378">Hydrolase</keyword>
<dbReference type="SUPFAM" id="SSF53474">
    <property type="entry name" value="alpha/beta-Hydrolases"/>
    <property type="match status" value="1"/>
</dbReference>
<dbReference type="InterPro" id="IPR050300">
    <property type="entry name" value="GDXG_lipolytic_enzyme"/>
</dbReference>